<dbReference type="EMBL" id="CP118109">
    <property type="protein sequence ID" value="WDI05192.1"/>
    <property type="molecule type" value="Genomic_DNA"/>
</dbReference>
<sequence length="74" mass="8646">MDENLYLIDSLAYQINGKSGLLLGHMMATHQHIARSEAVHQANKREAKDPKLNRANYRNAVRNVLEDRRTRRFK</sequence>
<keyword evidence="1" id="KW-0614">Plasmid</keyword>
<reference evidence="1 2" key="1">
    <citation type="submission" date="2023-02" db="EMBL/GenBank/DDBJ databases">
        <title>Pathogen: clinical or host-associated sample.</title>
        <authorList>
            <person name="Hergert J."/>
            <person name="Casey R."/>
            <person name="Wagner J."/>
            <person name="Young E.L."/>
            <person name="Oakeson K.F."/>
        </authorList>
    </citation>
    <scope>NUCLEOTIDE SEQUENCE [LARGE SCALE GENOMIC DNA]</scope>
    <source>
        <strain evidence="1 2">2022CK-00829</strain>
        <plasmid evidence="1 2">unnamed1</plasmid>
    </source>
</reference>
<proteinExistence type="predicted"/>
<accession>A0ABY7XHC4</accession>
<evidence type="ECO:0000313" key="1">
    <source>
        <dbReference type="EMBL" id="WDI05192.1"/>
    </source>
</evidence>
<gene>
    <name evidence="1" type="ORF">PUW25_25625</name>
</gene>
<protein>
    <submittedName>
        <fullName evidence="1">Uncharacterized protein</fullName>
    </submittedName>
</protein>
<dbReference type="RefSeq" id="WP_047913038.1">
    <property type="nucleotide sequence ID" value="NZ_CP118109.1"/>
</dbReference>
<geneLocation type="plasmid" evidence="1 2">
    <name>unnamed1</name>
</geneLocation>
<name>A0ABY7XHC4_9BACL</name>
<evidence type="ECO:0000313" key="2">
    <source>
        <dbReference type="Proteomes" id="UP001221519"/>
    </source>
</evidence>
<dbReference type="Proteomes" id="UP001221519">
    <property type="component" value="Plasmid unnamed1"/>
</dbReference>
<organism evidence="1 2">
    <name type="scientific">Paenibacillus urinalis</name>
    <dbReference type="NCBI Taxonomy" id="521520"/>
    <lineage>
        <taxon>Bacteria</taxon>
        <taxon>Bacillati</taxon>
        <taxon>Bacillota</taxon>
        <taxon>Bacilli</taxon>
        <taxon>Bacillales</taxon>
        <taxon>Paenibacillaceae</taxon>
        <taxon>Paenibacillus</taxon>
    </lineage>
</organism>
<keyword evidence="2" id="KW-1185">Reference proteome</keyword>